<organism evidence="2 3">
    <name type="scientific">Amycolatopsis jiangsuensis</name>
    <dbReference type="NCBI Taxonomy" id="1181879"/>
    <lineage>
        <taxon>Bacteria</taxon>
        <taxon>Bacillati</taxon>
        <taxon>Actinomycetota</taxon>
        <taxon>Actinomycetes</taxon>
        <taxon>Pseudonocardiales</taxon>
        <taxon>Pseudonocardiaceae</taxon>
        <taxon>Amycolatopsis</taxon>
    </lineage>
</organism>
<keyword evidence="1" id="KW-0812">Transmembrane</keyword>
<proteinExistence type="predicted"/>
<keyword evidence="1" id="KW-1133">Transmembrane helix</keyword>
<gene>
    <name evidence="2" type="ORF">BJY18_000112</name>
</gene>
<keyword evidence="3" id="KW-1185">Reference proteome</keyword>
<name>A0A840IMM2_9PSEU</name>
<dbReference type="Proteomes" id="UP000581769">
    <property type="component" value="Unassembled WGS sequence"/>
</dbReference>
<dbReference type="EMBL" id="JACHMG010000001">
    <property type="protein sequence ID" value="MBB4682627.1"/>
    <property type="molecule type" value="Genomic_DNA"/>
</dbReference>
<evidence type="ECO:0000313" key="3">
    <source>
        <dbReference type="Proteomes" id="UP000581769"/>
    </source>
</evidence>
<accession>A0A840IMM2</accession>
<protein>
    <submittedName>
        <fullName evidence="2">Uncharacterized protein</fullName>
    </submittedName>
</protein>
<comment type="caution">
    <text evidence="2">The sequence shown here is derived from an EMBL/GenBank/DDBJ whole genome shotgun (WGS) entry which is preliminary data.</text>
</comment>
<dbReference type="AlphaFoldDB" id="A0A840IMM2"/>
<evidence type="ECO:0000256" key="1">
    <source>
        <dbReference type="SAM" id="Phobius"/>
    </source>
</evidence>
<keyword evidence="1" id="KW-0472">Membrane</keyword>
<dbReference type="RefSeq" id="WP_184776799.1">
    <property type="nucleotide sequence ID" value="NZ_JACHMG010000001.1"/>
</dbReference>
<feature type="transmembrane region" description="Helical" evidence="1">
    <location>
        <begin position="47"/>
        <end position="68"/>
    </location>
</feature>
<reference evidence="2 3" key="1">
    <citation type="submission" date="2020-08" db="EMBL/GenBank/DDBJ databases">
        <title>Sequencing the genomes of 1000 actinobacteria strains.</title>
        <authorList>
            <person name="Klenk H.-P."/>
        </authorList>
    </citation>
    <scope>NUCLEOTIDE SEQUENCE [LARGE SCALE GENOMIC DNA]</scope>
    <source>
        <strain evidence="2 3">DSM 45859</strain>
    </source>
</reference>
<evidence type="ECO:0000313" key="2">
    <source>
        <dbReference type="EMBL" id="MBB4682627.1"/>
    </source>
</evidence>
<sequence length="76" mass="7477">MLPGTAAKSAVVRDGSGAWVGEATVPVVRVENSAAPSGEDAPGGVPAGLVIGGVAILVVLIDGGVFLVRSRRKVKA</sequence>